<evidence type="ECO:0000313" key="6">
    <source>
        <dbReference type="Proteomes" id="UP001379533"/>
    </source>
</evidence>
<dbReference type="Gene3D" id="2.40.70.10">
    <property type="entry name" value="Acid Proteases"/>
    <property type="match status" value="2"/>
</dbReference>
<dbReference type="SMART" id="SM00228">
    <property type="entry name" value="PDZ"/>
    <property type="match status" value="1"/>
</dbReference>
<keyword evidence="5" id="KW-0645">Protease</keyword>
<accession>A0ABZ2K2Z7</accession>
<organism evidence="5 6">
    <name type="scientific">Pendulispora brunnea</name>
    <dbReference type="NCBI Taxonomy" id="2905690"/>
    <lineage>
        <taxon>Bacteria</taxon>
        <taxon>Pseudomonadati</taxon>
        <taxon>Myxococcota</taxon>
        <taxon>Myxococcia</taxon>
        <taxon>Myxococcales</taxon>
        <taxon>Sorangiineae</taxon>
        <taxon>Pendulisporaceae</taxon>
        <taxon>Pendulispora</taxon>
    </lineage>
</organism>
<evidence type="ECO:0000259" key="4">
    <source>
        <dbReference type="PROSITE" id="PS50175"/>
    </source>
</evidence>
<dbReference type="PROSITE" id="PS50175">
    <property type="entry name" value="ASP_PROT_RETROV"/>
    <property type="match status" value="1"/>
</dbReference>
<dbReference type="InterPro" id="IPR001995">
    <property type="entry name" value="Peptidase_A2_cat"/>
</dbReference>
<proteinExistence type="predicted"/>
<dbReference type="Pfam" id="PF13650">
    <property type="entry name" value="Asp_protease_2"/>
    <property type="match status" value="1"/>
</dbReference>
<sequence>MKRTLSLPLTLFLLACGSSSPEPAAPSATPTAASSPAPAAPVAADDAMALIQRMKTATGAQHWGEVRALHAKGDAVFDGVKGTFTLDEDLQGRFALHAAHEVFVVGEGFDGKQRWRQDAGGQPHALDTAEAKAIAVSEVYLASHGYLFPDRFKAQFRRSQFEEHGRPWEKLEVIPEGGRTITMRIDPKSYLVDRTSMHLSFHPRVTKYADYRPVDGKLQLPFSIQTQDDEALTIASYRIETGNASDADYAVPSNKVTDVRMTTPKTLAAMHLDPGGRFLVEAKVNGKGPFLFILDTGGHSIVTPEFAAQQGLAAVGGGISYGSGEGSTPTKYTKVASFRLGGADMIDQPFLIMPFPYSMLDRGKKPPIVGVLGLEVFDRFTVRIDYDANTIQLSPAGAPPPATGTRVPIEFTLDMPMIRAKLDGHEGMFGIDTGNSGDVVIFGEWATKNGLADRYRAGMPLTSFGAGGESVNYLARAQGMEIEGLVVKDLLARLALDKGGAFAATGEAGNIGQTVFPRFNITFDYRAKTMQLEPRKAPKIWPAPRAGFGAGKAKADTFRIHTVIKDGPAAAAGLKVGDTFVAIDGVPADRLSSADLYQKVRQAPGTKVRLAVERDGKRQDVTLTLRELVP</sequence>
<dbReference type="EMBL" id="CP089982">
    <property type="protein sequence ID" value="WXA93090.1"/>
    <property type="molecule type" value="Genomic_DNA"/>
</dbReference>
<feature type="chain" id="PRO_5046252775" evidence="2">
    <location>
        <begin position="25"/>
        <end position="630"/>
    </location>
</feature>
<dbReference type="SUPFAM" id="SSF50156">
    <property type="entry name" value="PDZ domain-like"/>
    <property type="match status" value="1"/>
</dbReference>
<dbReference type="InterPro" id="IPR034122">
    <property type="entry name" value="Retropepsin-like_bacterial"/>
</dbReference>
<evidence type="ECO:0000256" key="1">
    <source>
        <dbReference type="ARBA" id="ARBA00022801"/>
    </source>
</evidence>
<dbReference type="RefSeq" id="WP_394843689.1">
    <property type="nucleotide sequence ID" value="NZ_CP089982.1"/>
</dbReference>
<keyword evidence="1" id="KW-0378">Hydrolase</keyword>
<dbReference type="Pfam" id="PF17820">
    <property type="entry name" value="PDZ_6"/>
    <property type="match status" value="1"/>
</dbReference>
<keyword evidence="2" id="KW-0732">Signal</keyword>
<dbReference type="GO" id="GO:0006508">
    <property type="term" value="P:proteolysis"/>
    <property type="evidence" value="ECO:0007669"/>
    <property type="project" value="UniProtKB-KW"/>
</dbReference>
<dbReference type="InterPro" id="IPR041489">
    <property type="entry name" value="PDZ_6"/>
</dbReference>
<dbReference type="CDD" id="cd05483">
    <property type="entry name" value="retropepsin_like_bacteria"/>
    <property type="match status" value="1"/>
</dbReference>
<name>A0ABZ2K2Z7_9BACT</name>
<evidence type="ECO:0000259" key="3">
    <source>
        <dbReference type="PROSITE" id="PS50106"/>
    </source>
</evidence>
<dbReference type="Gene3D" id="2.30.42.10">
    <property type="match status" value="1"/>
</dbReference>
<dbReference type="InterPro" id="IPR021109">
    <property type="entry name" value="Peptidase_aspartic_dom_sf"/>
</dbReference>
<evidence type="ECO:0000313" key="5">
    <source>
        <dbReference type="EMBL" id="WXA93090.1"/>
    </source>
</evidence>
<keyword evidence="6" id="KW-1185">Reference proteome</keyword>
<protein>
    <submittedName>
        <fullName evidence="5">Aspartyl protease family protein</fullName>
    </submittedName>
</protein>
<dbReference type="PROSITE" id="PS50106">
    <property type="entry name" value="PDZ"/>
    <property type="match status" value="1"/>
</dbReference>
<dbReference type="PROSITE" id="PS51257">
    <property type="entry name" value="PROKAR_LIPOPROTEIN"/>
    <property type="match status" value="1"/>
</dbReference>
<feature type="signal peptide" evidence="2">
    <location>
        <begin position="1"/>
        <end position="24"/>
    </location>
</feature>
<feature type="domain" description="Peptidase A2" evidence="4">
    <location>
        <begin position="290"/>
        <end position="364"/>
    </location>
</feature>
<reference evidence="5 6" key="1">
    <citation type="submission" date="2021-12" db="EMBL/GenBank/DDBJ databases">
        <title>Discovery of the Pendulisporaceae a myxobacterial family with distinct sporulation behavior and unique specialized metabolism.</title>
        <authorList>
            <person name="Garcia R."/>
            <person name="Popoff A."/>
            <person name="Bader C.D."/>
            <person name="Loehr J."/>
            <person name="Walesch S."/>
            <person name="Walt C."/>
            <person name="Boldt J."/>
            <person name="Bunk B."/>
            <person name="Haeckl F.J.F.P.J."/>
            <person name="Gunesch A.P."/>
            <person name="Birkelbach J."/>
            <person name="Nuebel U."/>
            <person name="Pietschmann T."/>
            <person name="Bach T."/>
            <person name="Mueller R."/>
        </authorList>
    </citation>
    <scope>NUCLEOTIDE SEQUENCE [LARGE SCALE GENOMIC DNA]</scope>
    <source>
        <strain evidence="5 6">MSr12523</strain>
    </source>
</reference>
<dbReference type="InterPro" id="IPR001478">
    <property type="entry name" value="PDZ"/>
</dbReference>
<feature type="domain" description="PDZ" evidence="3">
    <location>
        <begin position="529"/>
        <end position="616"/>
    </location>
</feature>
<dbReference type="InterPro" id="IPR036034">
    <property type="entry name" value="PDZ_sf"/>
</dbReference>
<gene>
    <name evidence="5" type="ORF">LZC95_42400</name>
</gene>
<evidence type="ECO:0000256" key="2">
    <source>
        <dbReference type="SAM" id="SignalP"/>
    </source>
</evidence>
<dbReference type="GO" id="GO:0008233">
    <property type="term" value="F:peptidase activity"/>
    <property type="evidence" value="ECO:0007669"/>
    <property type="project" value="UniProtKB-KW"/>
</dbReference>
<dbReference type="Proteomes" id="UP001379533">
    <property type="component" value="Chromosome"/>
</dbReference>